<feature type="domain" description="PilY1 beta-propeller" evidence="4">
    <location>
        <begin position="736"/>
        <end position="966"/>
    </location>
</feature>
<accession>A0ABU9N0Y3</accession>
<evidence type="ECO:0000313" key="5">
    <source>
        <dbReference type="EMBL" id="MEM0515948.1"/>
    </source>
</evidence>
<reference evidence="5 6" key="1">
    <citation type="submission" date="2024-03" db="EMBL/GenBank/DDBJ databases">
        <title>Pseudoalteromonas qingdaonensis sp. nov., isolated from the intestines of marine benthic organisms.</title>
        <authorList>
            <person name="Lin X."/>
            <person name="Fang S."/>
            <person name="Hu X."/>
        </authorList>
    </citation>
    <scope>NUCLEOTIDE SEQUENCE [LARGE SCALE GENOMIC DNA]</scope>
    <source>
        <strain evidence="5 6">YIC-827</strain>
    </source>
</reference>
<dbReference type="RefSeq" id="WP_342679043.1">
    <property type="nucleotide sequence ID" value="NZ_JBCGCU010000012.1"/>
</dbReference>
<dbReference type="InterPro" id="IPR036465">
    <property type="entry name" value="vWFA_dom_sf"/>
</dbReference>
<keyword evidence="1" id="KW-0479">Metal-binding</keyword>
<sequence length="1238" mass="135322">MKVFKKLALLCALSVPAAIHAEDIEVYVGNMGATGAKAKVLIIIDNSGSMNEGVIAPPPYNTNEEYPGVGAGNAFDDGFFFYSVGIPIDEIAASEIENRSDAKRFKMELNGCDAAKEALAKYGYFTGKMLEFSSKKNGGWINLINNNGADMKNPIDCLADFHNDDGDNAFQSPVDTKTQIEQYLKVDGKSSANYDGLKGFPSNSNYGKSHNPFFGYSGEVPHSQYDRSDMEAEFENANVVTLYSPNYIRWYIANKDKQDNKIDKIEVAKETIRTTLGTTPDAEFALMLYNLNFPEENTRDGGRIVAGFGQDENIVDIITSIEGQTNTPLCETLFEAYNYFGGHNVLFGDDDTDCNATSEQSGACARLDYTANIPEFDKSTTIDGAGTIYKTPYTNRGGCAEDISIIYITDGAPTIDNAADISIRTLFNNYVTGQIPKVTPSTAPDVDDLIKYEEVVEGDDGDPVVTTQISYLPALAHYMKKQDINQNISGNQTATLYTVGFGGGAPEALLKKAAHEGGGEYYSANSGEELQLALQKSVGDILSKSSSFTAPSVASNNFDRTQTSDSVYYAMFLPTEGARWAGNLKKLKVSGGKVVDKNGVPALDGDGNIKSGNDIVTTFWSAAPDGDEVRAGGANYVLSQLSVDNRKVYSNLDNESNTLLELDAEKVKTFYGGEDKAAIELGVSTTEITNVINWARGFDVDDEDNDSQTGDIRQDIMGDPLHSRPVALTYPDGEIKIIMGTNAGFVHLFSDKNNTLTEEWSFIPHELLSNLKTLRNNESGEKVYGMDGTATVHFNDANNNGIVDGDDKVWVFIGMRRGGSSYYALDISGSEPELMWSLDNSTPGMGQLGQTWSNPVITYLKGYRDAAGNDEPILVFGAGYDTNKDTGFGADNVGRGIYMVKASDGSLVGKFTNGDSSGGIAFEGEHGIVGEVAMLDSDYDGYTDRMYASDTGGNVWRFDMPSTDKSTWSVFHFAALSNSEILSEQRRFFYGPSVARTYYTQVKTTTIDGEEYITRQELPYEAVLVGSGNRSHPLETVESNFLYMLRDTNTTTKSFTDALDNVPTTLTTLDLMNISASPFEDVESSSDAFIELEKEMSSFQGWYYSLSPTEKSLAKPTVLFGVAYFTSFTPREENDLENCVLAGGMGRLYAFNLHYGSSVYDFGHSLDLGDKIPPPPTFVVEDEFYCLNCGTDDESEPDTPDNGKLLELIGVDENDPTKTTKPGFRTIQNYIFRQEDNN</sequence>
<keyword evidence="6" id="KW-1185">Reference proteome</keyword>
<comment type="caution">
    <text evidence="5">The sequence shown here is derived from an EMBL/GenBank/DDBJ whole genome shotgun (WGS) entry which is preliminary data.</text>
</comment>
<dbReference type="EMBL" id="JBCGCU010000012">
    <property type="protein sequence ID" value="MEM0515948.1"/>
    <property type="molecule type" value="Genomic_DNA"/>
</dbReference>
<proteinExistence type="predicted"/>
<dbReference type="Proteomes" id="UP001447008">
    <property type="component" value="Unassembled WGS sequence"/>
</dbReference>
<evidence type="ECO:0000313" key="6">
    <source>
        <dbReference type="Proteomes" id="UP001447008"/>
    </source>
</evidence>
<evidence type="ECO:0000259" key="4">
    <source>
        <dbReference type="Pfam" id="PF05567"/>
    </source>
</evidence>
<dbReference type="Pfam" id="PF05567">
    <property type="entry name" value="T4P_PilY1"/>
    <property type="match status" value="1"/>
</dbReference>
<keyword evidence="2" id="KW-0106">Calcium</keyword>
<evidence type="ECO:0000256" key="2">
    <source>
        <dbReference type="ARBA" id="ARBA00022837"/>
    </source>
</evidence>
<dbReference type="InterPro" id="IPR008707">
    <property type="entry name" value="B-propeller_PilY1"/>
</dbReference>
<name>A0ABU9N0Y3_9GAMM</name>
<feature type="signal peptide" evidence="3">
    <location>
        <begin position="1"/>
        <end position="21"/>
    </location>
</feature>
<evidence type="ECO:0000256" key="3">
    <source>
        <dbReference type="SAM" id="SignalP"/>
    </source>
</evidence>
<keyword evidence="3" id="KW-0732">Signal</keyword>
<dbReference type="Gene3D" id="3.40.50.410">
    <property type="entry name" value="von Willebrand factor, type A domain"/>
    <property type="match status" value="1"/>
</dbReference>
<evidence type="ECO:0000256" key="1">
    <source>
        <dbReference type="ARBA" id="ARBA00022723"/>
    </source>
</evidence>
<gene>
    <name evidence="5" type="ORF">WCN91_11075</name>
</gene>
<feature type="chain" id="PRO_5045413436" evidence="3">
    <location>
        <begin position="22"/>
        <end position="1238"/>
    </location>
</feature>
<organism evidence="5 6">
    <name type="scientific">Pseudoalteromonas qingdaonensis</name>
    <dbReference type="NCBI Taxonomy" id="3131913"/>
    <lineage>
        <taxon>Bacteria</taxon>
        <taxon>Pseudomonadati</taxon>
        <taxon>Pseudomonadota</taxon>
        <taxon>Gammaproteobacteria</taxon>
        <taxon>Alteromonadales</taxon>
        <taxon>Pseudoalteromonadaceae</taxon>
        <taxon>Pseudoalteromonas</taxon>
    </lineage>
</organism>
<protein>
    <submittedName>
        <fullName evidence="5">PilC/PilY family type IV pilus protein</fullName>
    </submittedName>
</protein>